<evidence type="ECO:0000313" key="3">
    <source>
        <dbReference type="Proteomes" id="UP001059272"/>
    </source>
</evidence>
<dbReference type="RefSeq" id="WP_258884265.1">
    <property type="nucleotide sequence ID" value="NZ_CP090065.1"/>
</dbReference>
<dbReference type="GO" id="GO:0009401">
    <property type="term" value="P:phosphoenolpyruvate-dependent sugar phosphotransferase system"/>
    <property type="evidence" value="ECO:0007669"/>
    <property type="project" value="InterPro"/>
</dbReference>
<dbReference type="InterPro" id="IPR036665">
    <property type="entry name" value="PTS_IIA_glucitol/sorbitol_sf"/>
</dbReference>
<dbReference type="EMBL" id="CP090065">
    <property type="protein sequence ID" value="UVO09170.1"/>
    <property type="molecule type" value="Genomic_DNA"/>
</dbReference>
<dbReference type="Proteomes" id="UP001059272">
    <property type="component" value="Chromosome"/>
</dbReference>
<dbReference type="KEGG" id="ppoo:LW347_04090"/>
<gene>
    <name evidence="2" type="ORF">LW347_04090</name>
</gene>
<dbReference type="Gene3D" id="2.40.33.40">
    <property type="entry name" value="Phosphotransferase system, glucitol/sorbitol-specific IIA component"/>
    <property type="match status" value="1"/>
</dbReference>
<proteinExistence type="predicted"/>
<accession>A0AAE9T0B6</accession>
<dbReference type="GO" id="GO:0016301">
    <property type="term" value="F:kinase activity"/>
    <property type="evidence" value="ECO:0007669"/>
    <property type="project" value="TreeGrafter"/>
</dbReference>
<dbReference type="PANTHER" id="PTHR40398">
    <property type="entry name" value="PTS SYSTEM GLUCITOL/SORBITOL-SPECIFIC EIIA COMPONENT"/>
    <property type="match status" value="1"/>
</dbReference>
<name>A0AAE9T0B6_9GAMM</name>
<dbReference type="GO" id="GO:0008982">
    <property type="term" value="F:protein-N(PI)-phosphohistidine-sugar phosphotransferase activity"/>
    <property type="evidence" value="ECO:0007669"/>
    <property type="project" value="InterPro"/>
</dbReference>
<dbReference type="Pfam" id="PF03829">
    <property type="entry name" value="PTSIIA_gutA"/>
    <property type="match status" value="1"/>
</dbReference>
<evidence type="ECO:0000256" key="1">
    <source>
        <dbReference type="PROSITE-ProRule" id="PRU00420"/>
    </source>
</evidence>
<feature type="modified residue" description="Phosphohistidine; by HPr" evidence="1">
    <location>
        <position position="67"/>
    </location>
</feature>
<dbReference type="PROSITE" id="PS51097">
    <property type="entry name" value="PTS_EIIA_TYPE_5"/>
    <property type="match status" value="1"/>
</dbReference>
<dbReference type="AlphaFoldDB" id="A0AAE9T0B6"/>
<protein>
    <submittedName>
        <fullName evidence="2">PTS sorbitol transporter subunit IIA</fullName>
    </submittedName>
</protein>
<dbReference type="InterPro" id="IPR004716">
    <property type="entry name" value="PTS_IIA_glucitol/sorbitol-sp"/>
</dbReference>
<dbReference type="GO" id="GO:0005737">
    <property type="term" value="C:cytoplasm"/>
    <property type="evidence" value="ECO:0007669"/>
    <property type="project" value="InterPro"/>
</dbReference>
<sequence>MRYRPGNLTHSIRRQISPNKVEKMRRIIWQATISTVGENAALFLAEKRLILFSDNAPKDIRDYCITHHGGELIQPLSVRQKMALFGITYSLSAIGDVASQNLKELGHITLLFDGAEKAELPGTIHLIGPIPTTLLAQGNITIFEE</sequence>
<organism evidence="2 3">
    <name type="scientific">Pectobacterium polonicum</name>
    <dbReference type="NCBI Taxonomy" id="2485124"/>
    <lineage>
        <taxon>Bacteria</taxon>
        <taxon>Pseudomonadati</taxon>
        <taxon>Pseudomonadota</taxon>
        <taxon>Gammaproteobacteria</taxon>
        <taxon>Enterobacterales</taxon>
        <taxon>Pectobacteriaceae</taxon>
        <taxon>Pectobacterium</taxon>
    </lineage>
</organism>
<dbReference type="PANTHER" id="PTHR40398:SF1">
    <property type="entry name" value="PTS SYSTEM GLUCITOL_SORBITOL-SPECIFIC EIIA COMPONENT"/>
    <property type="match status" value="1"/>
</dbReference>
<evidence type="ECO:0000313" key="2">
    <source>
        <dbReference type="EMBL" id="UVO09170.1"/>
    </source>
</evidence>
<dbReference type="SUPFAM" id="SSF141530">
    <property type="entry name" value="PTSIIA/GutA-like"/>
    <property type="match status" value="1"/>
</dbReference>
<reference evidence="2" key="1">
    <citation type="submission" date="2021-12" db="EMBL/GenBank/DDBJ databases">
        <title>Genome sequence of novel Pectobacterium sp. causing blackleg.</title>
        <authorList>
            <person name="Wang J."/>
        </authorList>
    </citation>
    <scope>NUCLEOTIDE SEQUENCE</scope>
    <source>
        <strain evidence="2">BY21311</strain>
    </source>
</reference>